<organism evidence="12 13">
    <name type="scientific">Tessaracoccus bendigoensis DSM 12906</name>
    <dbReference type="NCBI Taxonomy" id="1123357"/>
    <lineage>
        <taxon>Bacteria</taxon>
        <taxon>Bacillati</taxon>
        <taxon>Actinomycetota</taxon>
        <taxon>Actinomycetes</taxon>
        <taxon>Propionibacteriales</taxon>
        <taxon>Propionibacteriaceae</taxon>
        <taxon>Tessaracoccus</taxon>
    </lineage>
</organism>
<evidence type="ECO:0000313" key="13">
    <source>
        <dbReference type="Proteomes" id="UP000184512"/>
    </source>
</evidence>
<evidence type="ECO:0000256" key="1">
    <source>
        <dbReference type="ARBA" id="ARBA00012513"/>
    </source>
</evidence>
<evidence type="ECO:0000259" key="10">
    <source>
        <dbReference type="PROSITE" id="PS50011"/>
    </source>
</evidence>
<dbReference type="GO" id="GO:0005524">
    <property type="term" value="F:ATP binding"/>
    <property type="evidence" value="ECO:0007669"/>
    <property type="project" value="UniProtKB-KW"/>
</dbReference>
<evidence type="ECO:0000256" key="7">
    <source>
        <dbReference type="ARBA" id="ARBA00047899"/>
    </source>
</evidence>
<protein>
    <recommendedName>
        <fullName evidence="1">non-specific serine/threonine protein kinase</fullName>
        <ecNumber evidence="1">2.7.11.1</ecNumber>
    </recommendedName>
</protein>
<proteinExistence type="predicted"/>
<keyword evidence="6" id="KW-0067">ATP-binding</keyword>
<dbReference type="InterPro" id="IPR011528">
    <property type="entry name" value="NERD"/>
</dbReference>
<comment type="catalytic activity">
    <reaction evidence="7">
        <text>L-threonyl-[protein] + ATP = O-phospho-L-threonyl-[protein] + ADP + H(+)</text>
        <dbReference type="Rhea" id="RHEA:46608"/>
        <dbReference type="Rhea" id="RHEA-COMP:11060"/>
        <dbReference type="Rhea" id="RHEA-COMP:11605"/>
        <dbReference type="ChEBI" id="CHEBI:15378"/>
        <dbReference type="ChEBI" id="CHEBI:30013"/>
        <dbReference type="ChEBI" id="CHEBI:30616"/>
        <dbReference type="ChEBI" id="CHEBI:61977"/>
        <dbReference type="ChEBI" id="CHEBI:456216"/>
        <dbReference type="EC" id="2.7.11.1"/>
    </reaction>
</comment>
<dbReference type="InterPro" id="IPR011009">
    <property type="entry name" value="Kinase-like_dom_sf"/>
</dbReference>
<feature type="domain" description="Protein kinase" evidence="10">
    <location>
        <begin position="525"/>
        <end position="778"/>
    </location>
</feature>
<dbReference type="SUPFAM" id="SSF56112">
    <property type="entry name" value="Protein kinase-like (PK-like)"/>
    <property type="match status" value="2"/>
</dbReference>
<gene>
    <name evidence="12" type="ORF">SAMN02745244_02589</name>
</gene>
<reference evidence="12 13" key="1">
    <citation type="submission" date="2016-11" db="EMBL/GenBank/DDBJ databases">
        <authorList>
            <person name="Jaros S."/>
            <person name="Januszkiewicz K."/>
            <person name="Wedrychowicz H."/>
        </authorList>
    </citation>
    <scope>NUCLEOTIDE SEQUENCE [LARGE SCALE GENOMIC DNA]</scope>
    <source>
        <strain evidence="12 13">DSM 12906</strain>
    </source>
</reference>
<feature type="region of interest" description="Disordered" evidence="9">
    <location>
        <begin position="382"/>
        <end position="401"/>
    </location>
</feature>
<dbReference type="PANTHER" id="PTHR43895">
    <property type="entry name" value="CALCIUM/CALMODULIN-DEPENDENT PROTEIN KINASE KINASE-RELATED"/>
    <property type="match status" value="1"/>
</dbReference>
<sequence>MTNDSARWVEVSASQFPHEREGLDLVRTLLPDETPFRAWSNFEFRDTHGRWHEVDLLLLARDGFHLVELKYYSGTIRGDDLTWRRDGRRPEDSPLKLARRKAQYLASKLQQEFERWVSEAKIANPPRARDIIPWVNQAVFLHHPHTRVELPESARIDLYGPDRLENQTGLPGISELLSHPSGHRGPIGTNVEDILVMLLKRIGLVQRREREAGSWVLEGEAFDAGEGWQDWLATHKVSQQERRRIRFQPVPDGAPAAESRRIRELAQHEYRVMHRLYHDGILRPDDIVDSDLGIGLVYPYDEDQVPLDLWLAGQPDGISLARQLEILRQVGDALTYAHSNAVVHRGLGPRAILVSERGGRLRVQVADWQSVGALRRGDDPTASGVTRLVANGPGDTGSGDPETRLRAGFAAPEGLVDGTSDRIRIDVFGLGALAFYLLAGTPAATSTAELRERLRLQGGLDVSTERPEVSPKLREAILAATRPLVSARTADVATFLSQLDDAVAAPQEQVDPLDAAPGSLLAGRFRLERRLGSGSTATGLLVTDTDAQNRPQRVLKVALDDDAASRLAHEAEVLAKLKSPYLVELVAGPMDVDGRQALLLSNAGHDTLLTELRQRPRLSLDLLERWGTDLLNAVVALDKAGVDHRDIKPANLGVAERSNKAKHLVLFDFSLSAAAASSTTAGTPPYLDPFLTGSRDRFDSAAERYSAAVVLFEMATGHPPIYGDGLSDPAAIDDDATISPGEFDSAVAQVLVPFFTRALAREAKQRHDTAVEMLREWTACFTTSHTTIGEDADALAAAATVDTTLVGAGLSARALSALEPFRVVTVGDLLAVDAVRLSRLSGTAEPTRKEIKGRAGQWRKRLDVAGRGRTWQPVQPSRDLPDPHQVAEELLRVARAANNETRTTLALHVLGVTGTPDAFATQALLAASLPTPVTPGRVGQLMSDLQEAWAADSATLELVRDLHDAVAAQLHEVGGVATAGELSGFLLGLLAPDPLSDDAGETRLAEGLLRVLVDRDKAAARGAGGDETGWIIRRREGRPILIADDQTLPEVAEALGRAADALLAGANPGGGHDQVVPAPRVTAALTASLGRAAVPDELRAPARLVRLAAALSTRGGASATNDLHDLALPLSRALALALPAVSAGQHFDAAEIRARVRSRFPALAPLPERPGLDKVVDEAGIRLIFDPTLRAFRLPEVGGHTTGLETRPATVLADESAPVTVDGAAGARLTESLAKRSFLALGTPALRLEDAIDMLAARYDAEVLDLSATLIDAMRRTAEAGHLPWEAVLDADAAPPGSRAAAGLRAVVDRSLPPLEDAVAGGVSSHLAPGGPLLLTDPSLLARYDLLGVLAKWMDLATSRARAVWLVVPQLHASQGAVVDARPLPLSAPGQFVRLSSEWIGSRRAELEEGAIK</sequence>
<feature type="domain" description="NERD" evidence="11">
    <location>
        <begin position="14"/>
        <end position="128"/>
    </location>
</feature>
<evidence type="ECO:0000256" key="8">
    <source>
        <dbReference type="ARBA" id="ARBA00048679"/>
    </source>
</evidence>
<evidence type="ECO:0000313" key="12">
    <source>
        <dbReference type="EMBL" id="SHJ47310.1"/>
    </source>
</evidence>
<keyword evidence="3" id="KW-0808">Transferase</keyword>
<dbReference type="GO" id="GO:0007165">
    <property type="term" value="P:signal transduction"/>
    <property type="evidence" value="ECO:0007669"/>
    <property type="project" value="TreeGrafter"/>
</dbReference>
<evidence type="ECO:0000259" key="11">
    <source>
        <dbReference type="PROSITE" id="PS50965"/>
    </source>
</evidence>
<dbReference type="STRING" id="1123357.SAMN02745244_02589"/>
<dbReference type="RefSeq" id="WP_073188975.1">
    <property type="nucleotide sequence ID" value="NZ_FQZG01000051.1"/>
</dbReference>
<dbReference type="EC" id="2.7.11.1" evidence="1"/>
<evidence type="ECO:0000256" key="4">
    <source>
        <dbReference type="ARBA" id="ARBA00022741"/>
    </source>
</evidence>
<dbReference type="PROSITE" id="PS50965">
    <property type="entry name" value="NERD"/>
    <property type="match status" value="1"/>
</dbReference>
<accession>A0A1M6JKV0</accession>
<dbReference type="Proteomes" id="UP000184512">
    <property type="component" value="Unassembled WGS sequence"/>
</dbReference>
<dbReference type="Pfam" id="PF00069">
    <property type="entry name" value="Pkinase"/>
    <property type="match status" value="2"/>
</dbReference>
<dbReference type="NCBIfam" id="NF033442">
    <property type="entry name" value="BREX_PglW"/>
    <property type="match status" value="1"/>
</dbReference>
<evidence type="ECO:0000256" key="2">
    <source>
        <dbReference type="ARBA" id="ARBA00022527"/>
    </source>
</evidence>
<dbReference type="Gene3D" id="1.10.510.10">
    <property type="entry name" value="Transferase(Phosphotransferase) domain 1"/>
    <property type="match status" value="2"/>
</dbReference>
<dbReference type="InterPro" id="IPR049832">
    <property type="entry name" value="BREX_PglW"/>
</dbReference>
<evidence type="ECO:0000256" key="9">
    <source>
        <dbReference type="SAM" id="MobiDB-lite"/>
    </source>
</evidence>
<evidence type="ECO:0000256" key="5">
    <source>
        <dbReference type="ARBA" id="ARBA00022777"/>
    </source>
</evidence>
<dbReference type="InterPro" id="IPR000719">
    <property type="entry name" value="Prot_kinase_dom"/>
</dbReference>
<dbReference type="Pfam" id="PF08378">
    <property type="entry name" value="NERD"/>
    <property type="match status" value="1"/>
</dbReference>
<name>A0A1M6JKV0_9ACTN</name>
<comment type="catalytic activity">
    <reaction evidence="8">
        <text>L-seryl-[protein] + ATP = O-phospho-L-seryl-[protein] + ADP + H(+)</text>
        <dbReference type="Rhea" id="RHEA:17989"/>
        <dbReference type="Rhea" id="RHEA-COMP:9863"/>
        <dbReference type="Rhea" id="RHEA-COMP:11604"/>
        <dbReference type="ChEBI" id="CHEBI:15378"/>
        <dbReference type="ChEBI" id="CHEBI:29999"/>
        <dbReference type="ChEBI" id="CHEBI:30616"/>
        <dbReference type="ChEBI" id="CHEBI:83421"/>
        <dbReference type="ChEBI" id="CHEBI:456216"/>
        <dbReference type="EC" id="2.7.11.1"/>
    </reaction>
</comment>
<evidence type="ECO:0000256" key="6">
    <source>
        <dbReference type="ARBA" id="ARBA00022840"/>
    </source>
</evidence>
<keyword evidence="5 12" id="KW-0418">Kinase</keyword>
<keyword evidence="2 12" id="KW-0723">Serine/threonine-protein kinase</keyword>
<dbReference type="EMBL" id="FQZG01000051">
    <property type="protein sequence ID" value="SHJ47310.1"/>
    <property type="molecule type" value="Genomic_DNA"/>
</dbReference>
<keyword evidence="4" id="KW-0547">Nucleotide-binding</keyword>
<dbReference type="GO" id="GO:0004674">
    <property type="term" value="F:protein serine/threonine kinase activity"/>
    <property type="evidence" value="ECO:0007669"/>
    <property type="project" value="UniProtKB-KW"/>
</dbReference>
<dbReference type="SMART" id="SM00220">
    <property type="entry name" value="S_TKc"/>
    <property type="match status" value="1"/>
</dbReference>
<dbReference type="PANTHER" id="PTHR43895:SF32">
    <property type="entry name" value="SERINE_THREONINE-PROTEIN KINASE CHK1"/>
    <property type="match status" value="1"/>
</dbReference>
<dbReference type="PROSITE" id="PS50011">
    <property type="entry name" value="PROTEIN_KINASE_DOM"/>
    <property type="match status" value="2"/>
</dbReference>
<feature type="domain" description="Protein kinase" evidence="10">
    <location>
        <begin position="216"/>
        <end position="496"/>
    </location>
</feature>
<evidence type="ECO:0000256" key="3">
    <source>
        <dbReference type="ARBA" id="ARBA00022679"/>
    </source>
</evidence>
<keyword evidence="13" id="KW-1185">Reference proteome</keyword>